<dbReference type="Gene3D" id="1.10.10.10">
    <property type="entry name" value="Winged helix-like DNA-binding domain superfamily/Winged helix DNA-binding domain"/>
    <property type="match status" value="1"/>
</dbReference>
<dbReference type="EMBL" id="SRKY01000003">
    <property type="protein sequence ID" value="THH35914.1"/>
    <property type="molecule type" value="Genomic_DNA"/>
</dbReference>
<protein>
    <submittedName>
        <fullName evidence="5">GntR family transcriptional regulator</fullName>
    </submittedName>
</protein>
<keyword evidence="1" id="KW-0805">Transcription regulation</keyword>
<dbReference type="RefSeq" id="WP_136463384.1">
    <property type="nucleotide sequence ID" value="NZ_SRKY01000003.1"/>
</dbReference>
<dbReference type="SUPFAM" id="SSF48008">
    <property type="entry name" value="GntR ligand-binding domain-like"/>
    <property type="match status" value="1"/>
</dbReference>
<dbReference type="Pfam" id="PF07729">
    <property type="entry name" value="FCD"/>
    <property type="match status" value="1"/>
</dbReference>
<accession>A0A4S4N9I8</accession>
<keyword evidence="2" id="KW-0238">DNA-binding</keyword>
<evidence type="ECO:0000313" key="5">
    <source>
        <dbReference type="EMBL" id="THH35914.1"/>
    </source>
</evidence>
<dbReference type="InterPro" id="IPR000524">
    <property type="entry name" value="Tscrpt_reg_HTH_GntR"/>
</dbReference>
<dbReference type="InterPro" id="IPR036388">
    <property type="entry name" value="WH-like_DNA-bd_sf"/>
</dbReference>
<dbReference type="AlphaFoldDB" id="A0A4S4N9I8"/>
<dbReference type="PROSITE" id="PS50949">
    <property type="entry name" value="HTH_GNTR"/>
    <property type="match status" value="1"/>
</dbReference>
<dbReference type="InterPro" id="IPR036390">
    <property type="entry name" value="WH_DNA-bd_sf"/>
</dbReference>
<keyword evidence="6" id="KW-1185">Reference proteome</keyword>
<gene>
    <name evidence="5" type="ORF">E4Z66_12645</name>
</gene>
<evidence type="ECO:0000256" key="3">
    <source>
        <dbReference type="ARBA" id="ARBA00023163"/>
    </source>
</evidence>
<dbReference type="OrthoDB" id="8638122at2"/>
<dbReference type="Gene3D" id="1.20.120.530">
    <property type="entry name" value="GntR ligand-binding domain-like"/>
    <property type="match status" value="1"/>
</dbReference>
<dbReference type="PANTHER" id="PTHR43537:SF5">
    <property type="entry name" value="UXU OPERON TRANSCRIPTIONAL REGULATOR"/>
    <property type="match status" value="1"/>
</dbReference>
<evidence type="ECO:0000256" key="1">
    <source>
        <dbReference type="ARBA" id="ARBA00023015"/>
    </source>
</evidence>
<dbReference type="SUPFAM" id="SSF46785">
    <property type="entry name" value="Winged helix' DNA-binding domain"/>
    <property type="match status" value="1"/>
</dbReference>
<evidence type="ECO:0000256" key="2">
    <source>
        <dbReference type="ARBA" id="ARBA00023125"/>
    </source>
</evidence>
<sequence length="225" mass="25931">MREEIDVFHDLRRRLCSGEFAYGTKLRAEALRKDYDCAASTVRENLLRLSELGLVDFQEQRGFRMPEYAPERQHDITATRIMLESEAACRAMRQGGVEWEAQLSAAHHKLSHIESRMSARGMTEELLRLWSAAELEFHQTLLSACGSPLLMELHLIVYYRYRQVNIEADRALTDLAENIEEHKNILDAALTGDEDLMRRRIYEHFKRHLVLGESAQTTTLVSLAG</sequence>
<dbReference type="GO" id="GO:0003677">
    <property type="term" value="F:DNA binding"/>
    <property type="evidence" value="ECO:0007669"/>
    <property type="project" value="UniProtKB-KW"/>
</dbReference>
<dbReference type="Pfam" id="PF00392">
    <property type="entry name" value="GntR"/>
    <property type="match status" value="1"/>
</dbReference>
<reference evidence="5 6" key="1">
    <citation type="submission" date="2019-04" db="EMBL/GenBank/DDBJ databases">
        <title>Shimia ponticola sp. nov., isolated from seawater.</title>
        <authorList>
            <person name="Kim Y.-O."/>
            <person name="Yoon J.-H."/>
        </authorList>
    </citation>
    <scope>NUCLEOTIDE SEQUENCE [LARGE SCALE GENOMIC DNA]</scope>
    <source>
        <strain evidence="5 6">MYP11</strain>
    </source>
</reference>
<organism evidence="5 6">
    <name type="scientific">Aliishimia ponticola</name>
    <dbReference type="NCBI Taxonomy" id="2499833"/>
    <lineage>
        <taxon>Bacteria</taxon>
        <taxon>Pseudomonadati</taxon>
        <taxon>Pseudomonadota</taxon>
        <taxon>Alphaproteobacteria</taxon>
        <taxon>Rhodobacterales</taxon>
        <taxon>Paracoccaceae</taxon>
        <taxon>Aliishimia</taxon>
    </lineage>
</organism>
<proteinExistence type="predicted"/>
<evidence type="ECO:0000313" key="6">
    <source>
        <dbReference type="Proteomes" id="UP000306602"/>
    </source>
</evidence>
<comment type="caution">
    <text evidence="5">The sequence shown here is derived from an EMBL/GenBank/DDBJ whole genome shotgun (WGS) entry which is preliminary data.</text>
</comment>
<dbReference type="SMART" id="SM00895">
    <property type="entry name" value="FCD"/>
    <property type="match status" value="1"/>
</dbReference>
<dbReference type="PANTHER" id="PTHR43537">
    <property type="entry name" value="TRANSCRIPTIONAL REGULATOR, GNTR FAMILY"/>
    <property type="match status" value="1"/>
</dbReference>
<evidence type="ECO:0000259" key="4">
    <source>
        <dbReference type="PROSITE" id="PS50949"/>
    </source>
</evidence>
<dbReference type="InterPro" id="IPR008920">
    <property type="entry name" value="TF_FadR/GntR_C"/>
</dbReference>
<dbReference type="Proteomes" id="UP000306602">
    <property type="component" value="Unassembled WGS sequence"/>
</dbReference>
<feature type="domain" description="HTH gntR-type" evidence="4">
    <location>
        <begin position="1"/>
        <end position="68"/>
    </location>
</feature>
<name>A0A4S4N9I8_9RHOB</name>
<dbReference type="InterPro" id="IPR011711">
    <property type="entry name" value="GntR_C"/>
</dbReference>
<keyword evidence="3" id="KW-0804">Transcription</keyword>
<dbReference type="GO" id="GO:0003700">
    <property type="term" value="F:DNA-binding transcription factor activity"/>
    <property type="evidence" value="ECO:0007669"/>
    <property type="project" value="InterPro"/>
</dbReference>